<reference evidence="6 7" key="1">
    <citation type="submission" date="2022-04" db="EMBL/GenBank/DDBJ databases">
        <title>Genome diversity in the genus Frankia.</title>
        <authorList>
            <person name="Carlos-Shanley C."/>
            <person name="Hahn D."/>
        </authorList>
    </citation>
    <scope>NUCLEOTIDE SEQUENCE [LARGE SCALE GENOMIC DNA]</scope>
    <source>
        <strain evidence="6 7">Ag45/Mut15</strain>
    </source>
</reference>
<gene>
    <name evidence="6" type="ORF">MXD59_07745</name>
</gene>
<dbReference type="InterPro" id="IPR036428">
    <property type="entry name" value="PCD_sf"/>
</dbReference>
<comment type="catalytic activity">
    <reaction evidence="1">
        <text>(4aS,6R)-4a-hydroxy-L-erythro-5,6,7,8-tetrahydrobiopterin = (6R)-L-erythro-6,7-dihydrobiopterin + H2O</text>
        <dbReference type="Rhea" id="RHEA:11920"/>
        <dbReference type="ChEBI" id="CHEBI:15377"/>
        <dbReference type="ChEBI" id="CHEBI:15642"/>
        <dbReference type="ChEBI" id="CHEBI:43120"/>
        <dbReference type="EC" id="4.2.1.96"/>
    </reaction>
</comment>
<evidence type="ECO:0000256" key="1">
    <source>
        <dbReference type="ARBA" id="ARBA00001554"/>
    </source>
</evidence>
<accession>A0ABT0JWG2</accession>
<dbReference type="SUPFAM" id="SSF55248">
    <property type="entry name" value="PCD-like"/>
    <property type="match status" value="1"/>
</dbReference>
<dbReference type="Pfam" id="PF01329">
    <property type="entry name" value="Pterin_4a"/>
    <property type="match status" value="1"/>
</dbReference>
<proteinExistence type="inferred from homology"/>
<keyword evidence="7" id="KW-1185">Reference proteome</keyword>
<comment type="caution">
    <text evidence="6">The sequence shown here is derived from an EMBL/GenBank/DDBJ whole genome shotgun (WGS) entry which is preliminary data.</text>
</comment>
<dbReference type="Proteomes" id="UP001201873">
    <property type="component" value="Unassembled WGS sequence"/>
</dbReference>
<dbReference type="Gene3D" id="3.30.1360.20">
    <property type="entry name" value="Transcriptional coactivator/pterin dehydratase"/>
    <property type="match status" value="1"/>
</dbReference>
<dbReference type="EMBL" id="JALKFT010000006">
    <property type="protein sequence ID" value="MCK9875664.1"/>
    <property type="molecule type" value="Genomic_DNA"/>
</dbReference>
<sequence length="102" mass="10900">MPTKQTRLDNAEVADALAALPGWLGDADRIQLEIIVDGDEADAISTEVLRAADELDHHPVIDRGPGTLTFTVWTHSVGGVTDLDVTLARRISHLLSSAGIAY</sequence>
<protein>
    <recommendedName>
        <fullName evidence="4">Putative pterin-4-alpha-carbinolamine dehydratase</fullName>
        <ecNumber evidence="3">4.2.1.96</ecNumber>
    </recommendedName>
</protein>
<evidence type="ECO:0000256" key="4">
    <source>
        <dbReference type="ARBA" id="ARBA00021735"/>
    </source>
</evidence>
<comment type="similarity">
    <text evidence="2">Belongs to the pterin-4-alpha-carbinolamine dehydratase family.</text>
</comment>
<organism evidence="6 7">
    <name type="scientific">Frankia umida</name>
    <dbReference type="NCBI Taxonomy" id="573489"/>
    <lineage>
        <taxon>Bacteria</taxon>
        <taxon>Bacillati</taxon>
        <taxon>Actinomycetota</taxon>
        <taxon>Actinomycetes</taxon>
        <taxon>Frankiales</taxon>
        <taxon>Frankiaceae</taxon>
        <taxon>Frankia</taxon>
    </lineage>
</organism>
<evidence type="ECO:0000256" key="3">
    <source>
        <dbReference type="ARBA" id="ARBA00013252"/>
    </source>
</evidence>
<dbReference type="RefSeq" id="WP_248815833.1">
    <property type="nucleotide sequence ID" value="NZ_JALKFT010000006.1"/>
</dbReference>
<dbReference type="CDD" id="cd00488">
    <property type="entry name" value="PCD_DCoH"/>
    <property type="match status" value="1"/>
</dbReference>
<evidence type="ECO:0000313" key="6">
    <source>
        <dbReference type="EMBL" id="MCK9875664.1"/>
    </source>
</evidence>
<name>A0ABT0JWG2_9ACTN</name>
<evidence type="ECO:0000256" key="5">
    <source>
        <dbReference type="ARBA" id="ARBA00023239"/>
    </source>
</evidence>
<dbReference type="EC" id="4.2.1.96" evidence="3"/>
<evidence type="ECO:0000313" key="7">
    <source>
        <dbReference type="Proteomes" id="UP001201873"/>
    </source>
</evidence>
<evidence type="ECO:0000256" key="2">
    <source>
        <dbReference type="ARBA" id="ARBA00006472"/>
    </source>
</evidence>
<keyword evidence="5" id="KW-0456">Lyase</keyword>
<dbReference type="InterPro" id="IPR001533">
    <property type="entry name" value="Pterin_deHydtase"/>
</dbReference>